<evidence type="ECO:0000313" key="7">
    <source>
        <dbReference type="Proteomes" id="UP000016856"/>
    </source>
</evidence>
<dbReference type="SFLD" id="SFLDG01067">
    <property type="entry name" value="SPASM/twitch_domain_containing"/>
    <property type="match status" value="1"/>
</dbReference>
<keyword evidence="3" id="KW-0408">Iron</keyword>
<dbReference type="EMBL" id="AXDC01000069">
    <property type="protein sequence ID" value="ERM90700.1"/>
    <property type="molecule type" value="Genomic_DNA"/>
</dbReference>
<dbReference type="Gene3D" id="3.20.20.70">
    <property type="entry name" value="Aldolase class I"/>
    <property type="match status" value="1"/>
</dbReference>
<dbReference type="InterPro" id="IPR058240">
    <property type="entry name" value="rSAM_sf"/>
</dbReference>
<evidence type="ECO:0000313" key="6">
    <source>
        <dbReference type="EMBL" id="ERM90700.1"/>
    </source>
</evidence>
<comment type="caution">
    <text evidence="6">The sequence shown here is derived from an EMBL/GenBank/DDBJ whole genome shotgun (WGS) entry which is preliminary data.</text>
</comment>
<dbReference type="SUPFAM" id="SSF102114">
    <property type="entry name" value="Radical SAM enzymes"/>
    <property type="match status" value="1"/>
</dbReference>
<dbReference type="PATRIC" id="fig|1388761.3.peg.2884"/>
<dbReference type="Pfam" id="PF04055">
    <property type="entry name" value="Radical_SAM"/>
    <property type="match status" value="1"/>
</dbReference>
<keyword evidence="1" id="KW-0949">S-adenosyl-L-methionine</keyword>
<dbReference type="InterPro" id="IPR013785">
    <property type="entry name" value="Aldolase_TIM"/>
</dbReference>
<dbReference type="CDD" id="cd21109">
    <property type="entry name" value="SPASM"/>
    <property type="match status" value="1"/>
</dbReference>
<dbReference type="GO" id="GO:0046872">
    <property type="term" value="F:metal ion binding"/>
    <property type="evidence" value="ECO:0007669"/>
    <property type="project" value="UniProtKB-KW"/>
</dbReference>
<dbReference type="PROSITE" id="PS51918">
    <property type="entry name" value="RADICAL_SAM"/>
    <property type="match status" value="1"/>
</dbReference>
<dbReference type="GO" id="GO:0051536">
    <property type="term" value="F:iron-sulfur cluster binding"/>
    <property type="evidence" value="ECO:0007669"/>
    <property type="project" value="UniProtKB-KW"/>
</dbReference>
<evidence type="ECO:0000256" key="4">
    <source>
        <dbReference type="ARBA" id="ARBA00023014"/>
    </source>
</evidence>
<dbReference type="InterPro" id="IPR050377">
    <property type="entry name" value="Radical_SAM_PqqE_MftC-like"/>
</dbReference>
<proteinExistence type="predicted"/>
<evidence type="ECO:0000259" key="5">
    <source>
        <dbReference type="PROSITE" id="PS51918"/>
    </source>
</evidence>
<evidence type="ECO:0000256" key="3">
    <source>
        <dbReference type="ARBA" id="ARBA00023004"/>
    </source>
</evidence>
<dbReference type="PANTHER" id="PTHR11228:SF7">
    <property type="entry name" value="PQQA PEPTIDE CYCLASE"/>
    <property type="match status" value="1"/>
</dbReference>
<organism evidence="6 7">
    <name type="scientific">Caldanaerobacter subterraneus subsp. yonseiensis KB-1</name>
    <dbReference type="NCBI Taxonomy" id="1388761"/>
    <lineage>
        <taxon>Bacteria</taxon>
        <taxon>Bacillati</taxon>
        <taxon>Bacillota</taxon>
        <taxon>Clostridia</taxon>
        <taxon>Thermoanaerobacterales</taxon>
        <taxon>Thermoanaerobacteraceae</taxon>
        <taxon>Caldanaerobacter</taxon>
    </lineage>
</organism>
<dbReference type="InterPro" id="IPR007197">
    <property type="entry name" value="rSAM"/>
</dbReference>
<dbReference type="GO" id="GO:0003824">
    <property type="term" value="F:catalytic activity"/>
    <property type="evidence" value="ECO:0007669"/>
    <property type="project" value="InterPro"/>
</dbReference>
<dbReference type="Proteomes" id="UP000016856">
    <property type="component" value="Unassembled WGS sequence"/>
</dbReference>
<feature type="domain" description="Radical SAM core" evidence="5">
    <location>
        <begin position="40"/>
        <end position="260"/>
    </location>
</feature>
<name>U5CCP4_CALSX</name>
<protein>
    <recommendedName>
        <fullName evidence="5">Radical SAM core domain-containing protein</fullName>
    </recommendedName>
</protein>
<accession>U5CCP4</accession>
<sequence>MVEFQMLLEYFSDALGIKISPLVEKAKEFVLDKNNNLISFNRPLGVQLEITSLCNLKCVHCYNNSSSNPKSYNEELSEELWLKIAKELKAMGVFTVIISGGEPLLKRSLVEKILTVFAENKNIAIGIITNGWFVDDSFIDFLKSLPNQKKWVQVSVDGATPQEHDWVRGVTGSWERAVEAVYKIANAGILVKVAHTCNKKNYKNIWKMVELAIFLGAKEFIFTPVLEAGRGFLNRDLLILSENEKEELDALGKSLIKQYNSLIKIIRGAEYPAYYSKFIFIPTCAALIRPDGKVKLDCSVPVVFGDLKEETFSNIWNKRLKYGWQNKIVLDFVKNYTENKTRNIPYVSDDILAY</sequence>
<dbReference type="SFLD" id="SFLDG01386">
    <property type="entry name" value="main_SPASM_domain-containing"/>
    <property type="match status" value="1"/>
</dbReference>
<dbReference type="InterPro" id="IPR006638">
    <property type="entry name" value="Elp3/MiaA/NifB-like_rSAM"/>
</dbReference>
<dbReference type="CDD" id="cd01335">
    <property type="entry name" value="Radical_SAM"/>
    <property type="match status" value="1"/>
</dbReference>
<dbReference type="RefSeq" id="WP_003871061.1">
    <property type="nucleotide sequence ID" value="NZ_AXDC01000069.1"/>
</dbReference>
<evidence type="ECO:0000256" key="2">
    <source>
        <dbReference type="ARBA" id="ARBA00022723"/>
    </source>
</evidence>
<evidence type="ECO:0000256" key="1">
    <source>
        <dbReference type="ARBA" id="ARBA00022691"/>
    </source>
</evidence>
<keyword evidence="4" id="KW-0411">Iron-sulfur</keyword>
<dbReference type="SFLD" id="SFLDS00029">
    <property type="entry name" value="Radical_SAM"/>
    <property type="match status" value="1"/>
</dbReference>
<gene>
    <name evidence="6" type="ORF">O163_14535</name>
</gene>
<keyword evidence="2" id="KW-0479">Metal-binding</keyword>
<dbReference type="SMART" id="SM00729">
    <property type="entry name" value="Elp3"/>
    <property type="match status" value="1"/>
</dbReference>
<dbReference type="AlphaFoldDB" id="U5CCP4"/>
<dbReference type="PANTHER" id="PTHR11228">
    <property type="entry name" value="RADICAL SAM DOMAIN PROTEIN"/>
    <property type="match status" value="1"/>
</dbReference>
<reference evidence="6 7" key="1">
    <citation type="journal article" date="2013" name="Genome Announc.">
        <title>Draft Genome Sequence of an Anaerobic and Extremophilic Bacterium, Caldanaerobacter yonseiensis, Isolated from a Geothermal Hot Stream.</title>
        <authorList>
            <person name="Lee S.J."/>
            <person name="Lee Y.J."/>
            <person name="Park G.S."/>
            <person name="Kim B.C."/>
            <person name="Lee S.J."/>
            <person name="Shin J.H."/>
            <person name="Lee D.W."/>
        </authorList>
    </citation>
    <scope>NUCLEOTIDE SEQUENCE [LARGE SCALE GENOMIC DNA]</scope>
    <source>
        <strain evidence="6 7">KB-1</strain>
    </source>
</reference>